<dbReference type="PANTHER" id="PTHR38340:SF1">
    <property type="entry name" value="S-LAYER PROTEIN"/>
    <property type="match status" value="1"/>
</dbReference>
<keyword evidence="2" id="KW-0964">Secreted</keyword>
<comment type="subcellular location">
    <subcellularLocation>
        <location evidence="1">Secreted</location>
    </subcellularLocation>
</comment>
<dbReference type="AlphaFoldDB" id="A0A0P1G4Q4"/>
<name>A0A0P1G4Q4_9RHOB</name>
<organism evidence="3 4">
    <name type="scientific">Tropicibacter naphthalenivorans</name>
    <dbReference type="NCBI Taxonomy" id="441103"/>
    <lineage>
        <taxon>Bacteria</taxon>
        <taxon>Pseudomonadati</taxon>
        <taxon>Pseudomonadota</taxon>
        <taxon>Alphaproteobacteria</taxon>
        <taxon>Rhodobacterales</taxon>
        <taxon>Roseobacteraceae</taxon>
        <taxon>Tropicibacter</taxon>
    </lineage>
</organism>
<accession>A0A0P1G4Q4</accession>
<dbReference type="Proteomes" id="UP000054935">
    <property type="component" value="Unassembled WGS sequence"/>
</dbReference>
<keyword evidence="4" id="KW-1185">Reference proteome</keyword>
<dbReference type="PANTHER" id="PTHR38340">
    <property type="entry name" value="S-LAYER PROTEIN"/>
    <property type="match status" value="1"/>
</dbReference>
<evidence type="ECO:0000313" key="4">
    <source>
        <dbReference type="Proteomes" id="UP000054935"/>
    </source>
</evidence>
<gene>
    <name evidence="3" type="primary">hlyA_2</name>
    <name evidence="3" type="ORF">TRN7648_01055</name>
</gene>
<dbReference type="GO" id="GO:0005509">
    <property type="term" value="F:calcium ion binding"/>
    <property type="evidence" value="ECO:0007669"/>
    <property type="project" value="InterPro"/>
</dbReference>
<evidence type="ECO:0000313" key="3">
    <source>
        <dbReference type="EMBL" id="CUH76664.1"/>
    </source>
</evidence>
<dbReference type="InterPro" id="IPR001343">
    <property type="entry name" value="Hemolysn_Ca-bd"/>
</dbReference>
<dbReference type="SUPFAM" id="SSF51120">
    <property type="entry name" value="beta-Roll"/>
    <property type="match status" value="2"/>
</dbReference>
<dbReference type="EMBL" id="CYSE01000002">
    <property type="protein sequence ID" value="CUH76664.1"/>
    <property type="molecule type" value="Genomic_DNA"/>
</dbReference>
<evidence type="ECO:0000256" key="2">
    <source>
        <dbReference type="ARBA" id="ARBA00022525"/>
    </source>
</evidence>
<dbReference type="PRINTS" id="PR00313">
    <property type="entry name" value="CABNDNGRPT"/>
</dbReference>
<dbReference type="InterPro" id="IPR018511">
    <property type="entry name" value="Hemolysin-typ_Ca-bd_CS"/>
</dbReference>
<dbReference type="Pfam" id="PF00353">
    <property type="entry name" value="HemolysinCabind"/>
    <property type="match status" value="4"/>
</dbReference>
<sequence length="570" mass="58128">MATEFITTAISGPYNVDDGDEILMSAGALLTSTDDGFKTTAGTTASFLIAGEVLTYDDGIQLFNGSYEITIAAQGSLHANGDGIYTGGALDRIGVLNAGEILSNATAVDIRSTQTRFENSGTIAGQEDYAMYFRNNSSVTGPAELHLINSGTISSGSTTRDAVRTYEVDNVRVLNSGTVLASEDAFSFVSGDVVAMSNSGDIQAGIEATSNSDFRLTNTGDIQSAHSYALELSQGTGFVANEGTMAGILVNSGSSFAFRNSGTLTSVTIDALSSYALTSAIYNSGTIAGDVVLGNFTASDLVVNLGTILGSVEMGEGADRYQGNGAGVATGGVHGAAGSDTLVGGDLADALYGGANNDRLVGQGGNDLLDGSVGVDSLYGGNGNDTLNGGGGEDVLFGGNGDDEMLGGADTDRLSGNNGADILNGEDGNDSLFGGNDDDTLNGGADDDRLFGGSGVNTFIGGTGRDVMYAQSGEDIFLFYDANESATGTARDVVYGYDLGQDQIDLAAVAPGVLSYMGTSAFSGTAREVRLIEYASGSTVVQVDVDADGSADMELMIYRVQGLSEDDFIL</sequence>
<evidence type="ECO:0000256" key="1">
    <source>
        <dbReference type="ARBA" id="ARBA00004613"/>
    </source>
</evidence>
<dbReference type="PROSITE" id="PS00330">
    <property type="entry name" value="HEMOLYSIN_CALCIUM"/>
    <property type="match status" value="4"/>
</dbReference>
<dbReference type="RefSeq" id="WP_058246593.1">
    <property type="nucleotide sequence ID" value="NZ_CYSE01000002.1"/>
</dbReference>
<proteinExistence type="predicted"/>
<protein>
    <submittedName>
        <fullName evidence="3">Hemolysin, chromosomal</fullName>
    </submittedName>
</protein>
<dbReference type="Gene3D" id="2.150.10.10">
    <property type="entry name" value="Serralysin-like metalloprotease, C-terminal"/>
    <property type="match status" value="3"/>
</dbReference>
<dbReference type="STRING" id="441103.TRN7648_01055"/>
<dbReference type="InterPro" id="IPR011049">
    <property type="entry name" value="Serralysin-like_metalloprot_C"/>
</dbReference>
<dbReference type="InterPro" id="IPR050557">
    <property type="entry name" value="RTX_toxin/Mannuronan_C5-epim"/>
</dbReference>
<dbReference type="GO" id="GO:0005576">
    <property type="term" value="C:extracellular region"/>
    <property type="evidence" value="ECO:0007669"/>
    <property type="project" value="UniProtKB-SubCell"/>
</dbReference>
<reference evidence="3 4" key="1">
    <citation type="submission" date="2015-09" db="EMBL/GenBank/DDBJ databases">
        <authorList>
            <consortium name="Swine Surveillance"/>
        </authorList>
    </citation>
    <scope>NUCLEOTIDE SEQUENCE [LARGE SCALE GENOMIC DNA]</scope>
    <source>
        <strain evidence="3 4">CECT 7648</strain>
    </source>
</reference>